<reference evidence="2" key="2">
    <citation type="submission" date="2020-09" db="EMBL/GenBank/DDBJ databases">
        <authorList>
            <person name="Sun Q."/>
            <person name="Zhou Y."/>
        </authorList>
    </citation>
    <scope>NUCLEOTIDE SEQUENCE</scope>
    <source>
        <strain evidence="2">CGMCC 4.7272</strain>
    </source>
</reference>
<accession>A0A917PAT7</accession>
<evidence type="ECO:0000313" key="2">
    <source>
        <dbReference type="EMBL" id="GGJ68745.1"/>
    </source>
</evidence>
<reference evidence="2" key="1">
    <citation type="journal article" date="2014" name="Int. J. Syst. Evol. Microbiol.">
        <title>Complete genome sequence of Corynebacterium casei LMG S-19264T (=DSM 44701T), isolated from a smear-ripened cheese.</title>
        <authorList>
            <consortium name="US DOE Joint Genome Institute (JGI-PGF)"/>
            <person name="Walter F."/>
            <person name="Albersmeier A."/>
            <person name="Kalinowski J."/>
            <person name="Ruckert C."/>
        </authorList>
    </citation>
    <scope>NUCLEOTIDE SEQUENCE</scope>
    <source>
        <strain evidence="2">CGMCC 4.7272</strain>
    </source>
</reference>
<organism evidence="2 3">
    <name type="scientific">Streptomyces lacrimifluminis</name>
    <dbReference type="NCBI Taxonomy" id="1500077"/>
    <lineage>
        <taxon>Bacteria</taxon>
        <taxon>Bacillati</taxon>
        <taxon>Actinomycetota</taxon>
        <taxon>Actinomycetes</taxon>
        <taxon>Kitasatosporales</taxon>
        <taxon>Streptomycetaceae</taxon>
        <taxon>Streptomyces</taxon>
    </lineage>
</organism>
<keyword evidence="3" id="KW-1185">Reference proteome</keyword>
<protein>
    <submittedName>
        <fullName evidence="2">Uncharacterized protein</fullName>
    </submittedName>
</protein>
<dbReference type="EMBL" id="BMMU01000051">
    <property type="protein sequence ID" value="GGJ68745.1"/>
    <property type="molecule type" value="Genomic_DNA"/>
</dbReference>
<evidence type="ECO:0000313" key="3">
    <source>
        <dbReference type="Proteomes" id="UP000625682"/>
    </source>
</evidence>
<feature type="region of interest" description="Disordered" evidence="1">
    <location>
        <begin position="1"/>
        <end position="20"/>
    </location>
</feature>
<dbReference type="AlphaFoldDB" id="A0A917PAT7"/>
<dbReference type="Proteomes" id="UP000625682">
    <property type="component" value="Unassembled WGS sequence"/>
</dbReference>
<name>A0A917PAT7_9ACTN</name>
<proteinExistence type="predicted"/>
<evidence type="ECO:0000256" key="1">
    <source>
        <dbReference type="SAM" id="MobiDB-lite"/>
    </source>
</evidence>
<gene>
    <name evidence="2" type="ORF">GCM10012282_77200</name>
</gene>
<sequence length="74" mass="8041">MTGRSQGGMDRTRLASGENADQDCGCVRRAQAGPANALRSALGDGTRLDTVVVQEQQRFRLFLRAECVEPFDAL</sequence>
<comment type="caution">
    <text evidence="2">The sequence shown here is derived from an EMBL/GenBank/DDBJ whole genome shotgun (WGS) entry which is preliminary data.</text>
</comment>